<name>A0A0D0Q513_9RHOB</name>
<dbReference type="SUPFAM" id="SSF55729">
    <property type="entry name" value="Acyl-CoA N-acyltransferases (Nat)"/>
    <property type="match status" value="1"/>
</dbReference>
<reference evidence="4 5" key="1">
    <citation type="submission" date="2013-01" db="EMBL/GenBank/DDBJ databases">
        <authorList>
            <person name="Fiebig A."/>
            <person name="Goeker M."/>
            <person name="Klenk H.-P.P."/>
        </authorList>
    </citation>
    <scope>NUCLEOTIDE SEQUENCE [LARGE SCALE GENOMIC DNA]</scope>
    <source>
        <strain evidence="4 5">DSM 24838</strain>
    </source>
</reference>
<sequence length="158" mass="16652">MTEAPRPRRLRPGDPALAEALALVRAAFAYMDGVVDPPSSIHRLLDEAMEAAATDGEVWAAGDPVAACVTLTPQQDALNLGKLAVAEAARGRGLARLLVTHAEARARALALPRLRLQSRTELVANHATFAALGFVRVGATAHPGYASPTSLTFEKELP</sequence>
<evidence type="ECO:0000259" key="3">
    <source>
        <dbReference type="PROSITE" id="PS51186"/>
    </source>
</evidence>
<evidence type="ECO:0000256" key="2">
    <source>
        <dbReference type="ARBA" id="ARBA00023315"/>
    </source>
</evidence>
<dbReference type="AlphaFoldDB" id="A0A0D0Q513"/>
<organism evidence="4 5">
    <name type="scientific">Wenxinia marina DSM 24838</name>
    <dbReference type="NCBI Taxonomy" id="1123501"/>
    <lineage>
        <taxon>Bacteria</taxon>
        <taxon>Pseudomonadati</taxon>
        <taxon>Pseudomonadota</taxon>
        <taxon>Alphaproteobacteria</taxon>
        <taxon>Rhodobacterales</taxon>
        <taxon>Roseobacteraceae</taxon>
        <taxon>Wenxinia</taxon>
    </lineage>
</organism>
<dbReference type="PANTHER" id="PTHR43877">
    <property type="entry name" value="AMINOALKYLPHOSPHONATE N-ACETYLTRANSFERASE-RELATED-RELATED"/>
    <property type="match status" value="1"/>
</dbReference>
<evidence type="ECO:0000256" key="1">
    <source>
        <dbReference type="ARBA" id="ARBA00022679"/>
    </source>
</evidence>
<feature type="domain" description="N-acetyltransferase" evidence="3">
    <location>
        <begin position="8"/>
        <end position="158"/>
    </location>
</feature>
<comment type="caution">
    <text evidence="4">The sequence shown here is derived from an EMBL/GenBank/DDBJ whole genome shotgun (WGS) entry which is preliminary data.</text>
</comment>
<dbReference type="PANTHER" id="PTHR43877:SF2">
    <property type="entry name" value="AMINOALKYLPHOSPHONATE N-ACETYLTRANSFERASE-RELATED"/>
    <property type="match status" value="1"/>
</dbReference>
<dbReference type="CDD" id="cd04301">
    <property type="entry name" value="NAT_SF"/>
    <property type="match status" value="1"/>
</dbReference>
<evidence type="ECO:0000313" key="4">
    <source>
        <dbReference type="EMBL" id="KIQ67607.1"/>
    </source>
</evidence>
<evidence type="ECO:0000313" key="5">
    <source>
        <dbReference type="Proteomes" id="UP000035100"/>
    </source>
</evidence>
<dbReference type="GO" id="GO:0016747">
    <property type="term" value="F:acyltransferase activity, transferring groups other than amino-acyl groups"/>
    <property type="evidence" value="ECO:0007669"/>
    <property type="project" value="InterPro"/>
</dbReference>
<dbReference type="EMBL" id="AONG01000022">
    <property type="protein sequence ID" value="KIQ67607.1"/>
    <property type="molecule type" value="Genomic_DNA"/>
</dbReference>
<dbReference type="Gene3D" id="3.40.630.30">
    <property type="match status" value="1"/>
</dbReference>
<dbReference type="Proteomes" id="UP000035100">
    <property type="component" value="Unassembled WGS sequence"/>
</dbReference>
<dbReference type="STRING" id="1123501.Wenmar_04033"/>
<dbReference type="InterPro" id="IPR050832">
    <property type="entry name" value="Bact_Acetyltransf"/>
</dbReference>
<dbReference type="eggNOG" id="COG0456">
    <property type="taxonomic scope" value="Bacteria"/>
</dbReference>
<keyword evidence="5" id="KW-1185">Reference proteome</keyword>
<dbReference type="InterPro" id="IPR016181">
    <property type="entry name" value="Acyl_CoA_acyltransferase"/>
</dbReference>
<accession>A0A0D0Q513</accession>
<keyword evidence="1 4" id="KW-0808">Transferase</keyword>
<dbReference type="InterPro" id="IPR000182">
    <property type="entry name" value="GNAT_dom"/>
</dbReference>
<proteinExistence type="predicted"/>
<protein>
    <submittedName>
        <fullName evidence="4">Putative acyltransferase</fullName>
    </submittedName>
</protein>
<dbReference type="Pfam" id="PF00583">
    <property type="entry name" value="Acetyltransf_1"/>
    <property type="match status" value="1"/>
</dbReference>
<dbReference type="PROSITE" id="PS51186">
    <property type="entry name" value="GNAT"/>
    <property type="match status" value="1"/>
</dbReference>
<gene>
    <name evidence="4" type="ORF">Wenmar_04033</name>
</gene>
<keyword evidence="2 4" id="KW-0012">Acyltransferase</keyword>